<comment type="caution">
    <text evidence="1">The sequence shown here is derived from an EMBL/GenBank/DDBJ whole genome shotgun (WGS) entry which is preliminary data.</text>
</comment>
<evidence type="ECO:0000313" key="2">
    <source>
        <dbReference type="Proteomes" id="UP001063166"/>
    </source>
</evidence>
<protein>
    <recommendedName>
        <fullName evidence="3">F-box domain-containing protein</fullName>
    </recommendedName>
</protein>
<dbReference type="OrthoDB" id="3145038at2759"/>
<dbReference type="Proteomes" id="UP001063166">
    <property type="component" value="Unassembled WGS sequence"/>
</dbReference>
<evidence type="ECO:0008006" key="3">
    <source>
        <dbReference type="Google" id="ProtNLM"/>
    </source>
</evidence>
<accession>A0A9P3PQX2</accession>
<sequence length="284" mass="31683">MDAAAEPTRPQHPALSDMPLDSLIHIQGFLDPVDIIALRKTSRLDFAAASGLARLPSPRVHAFLPTFPMEKIIHKELEHAALSPLHGDAQGAEVPPFSTRDLQPEYEFYTPLGFNSAQMIVPVPLASNSSRTSGQLWIVLGYCSSWETTTSGGFSVYQCYAWSTNLGFRPMAHLRHLSNGALATSDNVLTFLSHEKVLTNWNIRNDTMMNWKHSDNVTDVLVSSMTSMSLFEDRLPLQEKVDTRPFPQMMYGYPQGYPQAGVATPSCLWIQKRNMPMLFSILDA</sequence>
<dbReference type="AlphaFoldDB" id="A0A9P3PQX2"/>
<organism evidence="1 2">
    <name type="scientific">Lyophyllum shimeji</name>
    <name type="common">Hon-shimeji</name>
    <name type="synonym">Tricholoma shimeji</name>
    <dbReference type="NCBI Taxonomy" id="47721"/>
    <lineage>
        <taxon>Eukaryota</taxon>
        <taxon>Fungi</taxon>
        <taxon>Dikarya</taxon>
        <taxon>Basidiomycota</taxon>
        <taxon>Agaricomycotina</taxon>
        <taxon>Agaricomycetes</taxon>
        <taxon>Agaricomycetidae</taxon>
        <taxon>Agaricales</taxon>
        <taxon>Tricholomatineae</taxon>
        <taxon>Lyophyllaceae</taxon>
        <taxon>Lyophyllum</taxon>
    </lineage>
</organism>
<gene>
    <name evidence="1" type="ORF">LshimejAT787_0706260</name>
</gene>
<keyword evidence="2" id="KW-1185">Reference proteome</keyword>
<evidence type="ECO:0000313" key="1">
    <source>
        <dbReference type="EMBL" id="GLB40116.1"/>
    </source>
</evidence>
<reference evidence="1" key="1">
    <citation type="submission" date="2022-07" db="EMBL/GenBank/DDBJ databases">
        <title>The genome of Lyophyllum shimeji provides insight into the initial evolution of ectomycorrhizal fungal genome.</title>
        <authorList>
            <person name="Kobayashi Y."/>
            <person name="Shibata T."/>
            <person name="Hirakawa H."/>
            <person name="Shigenobu S."/>
            <person name="Nishiyama T."/>
            <person name="Yamada A."/>
            <person name="Hasebe M."/>
            <person name="Kawaguchi M."/>
        </authorList>
    </citation>
    <scope>NUCLEOTIDE SEQUENCE</scope>
    <source>
        <strain evidence="1">AT787</strain>
    </source>
</reference>
<name>A0A9P3PQX2_LYOSH</name>
<dbReference type="EMBL" id="BRPK01000007">
    <property type="protein sequence ID" value="GLB40116.1"/>
    <property type="molecule type" value="Genomic_DNA"/>
</dbReference>
<proteinExistence type="predicted"/>